<keyword evidence="4" id="KW-1185">Reference proteome</keyword>
<evidence type="ECO:0000256" key="2">
    <source>
        <dbReference type="SAM" id="MobiDB-lite"/>
    </source>
</evidence>
<sequence>MQKACQAERARFQADVAKLEDEIAATEKQQLEAYMQLQQAANTGMLEKLTMGPDVVQEWAAACEPQEAPVSALTQELHTGHPMAASDASCGGSCSECCGSGNRGPSDRPVYGWSWKRWWSFNGGARRCGTGLRGEAPATHQRPKGPEGTPRQALKPAAPPKGKTAAHHSPSLADKVEAKRDALKAAQIQAVRAAFFGRVSAPVPAEPAEMVEVVEDSSLMLDPEVWARLPY</sequence>
<dbReference type="EMBL" id="LSRX01000445">
    <property type="protein sequence ID" value="OLP97123.1"/>
    <property type="molecule type" value="Genomic_DNA"/>
</dbReference>
<accession>A0A1Q9DPM3</accession>
<proteinExistence type="predicted"/>
<feature type="compositionally biased region" description="Low complexity" evidence="2">
    <location>
        <begin position="153"/>
        <end position="163"/>
    </location>
</feature>
<evidence type="ECO:0000313" key="3">
    <source>
        <dbReference type="EMBL" id="OLP97123.1"/>
    </source>
</evidence>
<comment type="caution">
    <text evidence="3">The sequence shown here is derived from an EMBL/GenBank/DDBJ whole genome shotgun (WGS) entry which is preliminary data.</text>
</comment>
<dbReference type="Proteomes" id="UP000186817">
    <property type="component" value="Unassembled WGS sequence"/>
</dbReference>
<feature type="coiled-coil region" evidence="1">
    <location>
        <begin position="2"/>
        <end position="36"/>
    </location>
</feature>
<reference evidence="3 4" key="1">
    <citation type="submission" date="2016-02" db="EMBL/GenBank/DDBJ databases">
        <title>Genome analysis of coral dinoflagellate symbionts highlights evolutionary adaptations to a symbiotic lifestyle.</title>
        <authorList>
            <person name="Aranda M."/>
            <person name="Li Y."/>
            <person name="Liew Y.J."/>
            <person name="Baumgarten S."/>
            <person name="Simakov O."/>
            <person name="Wilson M."/>
            <person name="Piel J."/>
            <person name="Ashoor H."/>
            <person name="Bougouffa S."/>
            <person name="Bajic V.B."/>
            <person name="Ryu T."/>
            <person name="Ravasi T."/>
            <person name="Bayer T."/>
            <person name="Micklem G."/>
            <person name="Kim H."/>
            <person name="Bhak J."/>
            <person name="Lajeunesse T.C."/>
            <person name="Voolstra C.R."/>
        </authorList>
    </citation>
    <scope>NUCLEOTIDE SEQUENCE [LARGE SCALE GENOMIC DNA]</scope>
    <source>
        <strain evidence="3 4">CCMP2467</strain>
    </source>
</reference>
<dbReference type="AlphaFoldDB" id="A0A1Q9DPM3"/>
<evidence type="ECO:0000313" key="4">
    <source>
        <dbReference type="Proteomes" id="UP000186817"/>
    </source>
</evidence>
<organism evidence="3 4">
    <name type="scientific">Symbiodinium microadriaticum</name>
    <name type="common">Dinoflagellate</name>
    <name type="synonym">Zooxanthella microadriatica</name>
    <dbReference type="NCBI Taxonomy" id="2951"/>
    <lineage>
        <taxon>Eukaryota</taxon>
        <taxon>Sar</taxon>
        <taxon>Alveolata</taxon>
        <taxon>Dinophyceae</taxon>
        <taxon>Suessiales</taxon>
        <taxon>Symbiodiniaceae</taxon>
        <taxon>Symbiodinium</taxon>
    </lineage>
</organism>
<gene>
    <name evidence="3" type="ORF">AK812_SmicGene20581</name>
</gene>
<evidence type="ECO:0000256" key="1">
    <source>
        <dbReference type="SAM" id="Coils"/>
    </source>
</evidence>
<feature type="region of interest" description="Disordered" evidence="2">
    <location>
        <begin position="130"/>
        <end position="171"/>
    </location>
</feature>
<dbReference type="OrthoDB" id="10338683at2759"/>
<keyword evidence="1" id="KW-0175">Coiled coil</keyword>
<protein>
    <submittedName>
        <fullName evidence="3">Uncharacterized protein</fullName>
    </submittedName>
</protein>
<name>A0A1Q9DPM3_SYMMI</name>